<name>A0AAV4MH21_9ARAC</name>
<dbReference type="Proteomes" id="UP001054837">
    <property type="component" value="Unassembled WGS sequence"/>
</dbReference>
<keyword evidence="1" id="KW-0812">Transmembrane</keyword>
<accession>A0AAV4MH21</accession>
<sequence length="213" mass="23783">MEICTLCSEYNGLVAKWLAFGGINTKAHHLISPLHTNTVSLAKYGTPFKSRFPPKPNPIIAALRLSECNNKEVFVLQGSPKLFTRLSIAITLGANPAVWTFPRHCLISAKTLVALSQGLKYLLVCPVFLTTPNGYCSHSSGGRASYGGGSSARATETSQRHCMENRLQRRLLHFSESVQGSSIQFRVLRRCFKFYSVIYYTFIPLLEFPLLFF</sequence>
<dbReference type="AlphaFoldDB" id="A0AAV4MH21"/>
<feature type="transmembrane region" description="Helical" evidence="1">
    <location>
        <begin position="194"/>
        <end position="212"/>
    </location>
</feature>
<gene>
    <name evidence="2" type="ORF">CDAR_534591</name>
</gene>
<comment type="caution">
    <text evidence="2">The sequence shown here is derived from an EMBL/GenBank/DDBJ whole genome shotgun (WGS) entry which is preliminary data.</text>
</comment>
<organism evidence="2 3">
    <name type="scientific">Caerostris darwini</name>
    <dbReference type="NCBI Taxonomy" id="1538125"/>
    <lineage>
        <taxon>Eukaryota</taxon>
        <taxon>Metazoa</taxon>
        <taxon>Ecdysozoa</taxon>
        <taxon>Arthropoda</taxon>
        <taxon>Chelicerata</taxon>
        <taxon>Arachnida</taxon>
        <taxon>Araneae</taxon>
        <taxon>Araneomorphae</taxon>
        <taxon>Entelegynae</taxon>
        <taxon>Araneoidea</taxon>
        <taxon>Araneidae</taxon>
        <taxon>Caerostris</taxon>
    </lineage>
</organism>
<keyword evidence="3" id="KW-1185">Reference proteome</keyword>
<keyword evidence="1" id="KW-0472">Membrane</keyword>
<evidence type="ECO:0000313" key="3">
    <source>
        <dbReference type="Proteomes" id="UP001054837"/>
    </source>
</evidence>
<keyword evidence="1" id="KW-1133">Transmembrane helix</keyword>
<dbReference type="EMBL" id="BPLQ01000476">
    <property type="protein sequence ID" value="GIX71701.1"/>
    <property type="molecule type" value="Genomic_DNA"/>
</dbReference>
<protein>
    <submittedName>
        <fullName evidence="2">Uncharacterized protein</fullName>
    </submittedName>
</protein>
<evidence type="ECO:0000313" key="2">
    <source>
        <dbReference type="EMBL" id="GIX71701.1"/>
    </source>
</evidence>
<reference evidence="2 3" key="1">
    <citation type="submission" date="2021-06" db="EMBL/GenBank/DDBJ databases">
        <title>Caerostris darwini draft genome.</title>
        <authorList>
            <person name="Kono N."/>
            <person name="Arakawa K."/>
        </authorList>
    </citation>
    <scope>NUCLEOTIDE SEQUENCE [LARGE SCALE GENOMIC DNA]</scope>
</reference>
<proteinExistence type="predicted"/>
<evidence type="ECO:0000256" key="1">
    <source>
        <dbReference type="SAM" id="Phobius"/>
    </source>
</evidence>